<feature type="region of interest" description="Disordered" evidence="1">
    <location>
        <begin position="41"/>
        <end position="75"/>
    </location>
</feature>
<keyword evidence="2" id="KW-0812">Transmembrane</keyword>
<name>A0A0K8R9N4_IXORI</name>
<accession>A0A0K8R9N4</accession>
<evidence type="ECO:0000313" key="3">
    <source>
        <dbReference type="EMBL" id="JAA67855.1"/>
    </source>
</evidence>
<feature type="transmembrane region" description="Helical" evidence="2">
    <location>
        <begin position="12"/>
        <end position="35"/>
    </location>
</feature>
<proteinExistence type="evidence at transcript level"/>
<dbReference type="AlphaFoldDB" id="A0A0K8R9N4"/>
<reference evidence="3" key="1">
    <citation type="submission" date="2012-12" db="EMBL/GenBank/DDBJ databases">
        <title>Identification and characterization of a phenylalanine ammonia-lyase gene family in Isatis indigotica Fort.</title>
        <authorList>
            <person name="Liu Q."/>
            <person name="Chen J."/>
            <person name="Zhou X."/>
            <person name="Di P."/>
            <person name="Xiao Y."/>
            <person name="Xuan H."/>
            <person name="Zhang L."/>
            <person name="Chen W."/>
        </authorList>
    </citation>
    <scope>NUCLEOTIDE SEQUENCE</scope>
    <source>
        <tissue evidence="3">Salivary gland</tissue>
    </source>
</reference>
<keyword evidence="2" id="KW-1133">Transmembrane helix</keyword>
<sequence>MDYKSRALNYMSGYIMFGAGLTGGLGNLFCGMSVGRSWARGRPWRTRPTPPSSSSCSSSRSSPAPSGSSDLSWPSSCHPRSAWVIRSRPSVSLVCARPSHGPRSPRRRGIHALRPSLCCQCCMCGNCARCAPIPTIRTFLGPTCVCVGDTWENTATNVWVPFLIP</sequence>
<dbReference type="EMBL" id="GADI01005953">
    <property type="protein sequence ID" value="JAA67855.1"/>
    <property type="molecule type" value="mRNA"/>
</dbReference>
<protein>
    <submittedName>
        <fullName evidence="3">Putative vacuolar h+ atpase</fullName>
    </submittedName>
</protein>
<organism evidence="3">
    <name type="scientific">Ixodes ricinus</name>
    <name type="common">Common tick</name>
    <name type="synonym">Acarus ricinus</name>
    <dbReference type="NCBI Taxonomy" id="34613"/>
    <lineage>
        <taxon>Eukaryota</taxon>
        <taxon>Metazoa</taxon>
        <taxon>Ecdysozoa</taxon>
        <taxon>Arthropoda</taxon>
        <taxon>Chelicerata</taxon>
        <taxon>Arachnida</taxon>
        <taxon>Acari</taxon>
        <taxon>Parasitiformes</taxon>
        <taxon>Ixodida</taxon>
        <taxon>Ixodoidea</taxon>
        <taxon>Ixodidae</taxon>
        <taxon>Ixodinae</taxon>
        <taxon>Ixodes</taxon>
    </lineage>
</organism>
<evidence type="ECO:0000256" key="2">
    <source>
        <dbReference type="SAM" id="Phobius"/>
    </source>
</evidence>
<keyword evidence="2" id="KW-0472">Membrane</keyword>
<feature type="compositionally biased region" description="Low complexity" evidence="1">
    <location>
        <begin position="52"/>
        <end position="75"/>
    </location>
</feature>
<evidence type="ECO:0000256" key="1">
    <source>
        <dbReference type="SAM" id="MobiDB-lite"/>
    </source>
</evidence>